<dbReference type="Proteomes" id="UP000070186">
    <property type="component" value="Unassembled WGS sequence"/>
</dbReference>
<dbReference type="AlphaFoldDB" id="A0A133XFZ8"/>
<organism evidence="2 3">
    <name type="scientific">Dechloromonas denitrificans</name>
    <dbReference type="NCBI Taxonomy" id="281362"/>
    <lineage>
        <taxon>Bacteria</taxon>
        <taxon>Pseudomonadati</taxon>
        <taxon>Pseudomonadota</taxon>
        <taxon>Betaproteobacteria</taxon>
        <taxon>Rhodocyclales</taxon>
        <taxon>Azonexaceae</taxon>
        <taxon>Dechloromonas</taxon>
    </lineage>
</organism>
<evidence type="ECO:0000259" key="1">
    <source>
        <dbReference type="SMART" id="SM00471"/>
    </source>
</evidence>
<gene>
    <name evidence="2" type="ORF">AT959_14905</name>
</gene>
<sequence>MLSPKFALALQFANEIHGTQQRKGLGAPYISHLMAVSASVLEHGGNETEAIAALLHDAAEDCGGRPMLETVRVMFGDEVAEIVDACTDTMEEPKPAWRPRKEAYVAHLAAASPSVKLVAGCDKLHNLQTTLRDLRAGQAANYWSRFTAGADSQAWYYRACGESLAGSPVAADFNRAYGEFVAILKARGDL</sequence>
<protein>
    <recommendedName>
        <fullName evidence="1">HD/PDEase domain-containing protein</fullName>
    </recommendedName>
</protein>
<dbReference type="InterPro" id="IPR003607">
    <property type="entry name" value="HD/PDEase_dom"/>
</dbReference>
<dbReference type="SUPFAM" id="SSF109604">
    <property type="entry name" value="HD-domain/PDEase-like"/>
    <property type="match status" value="1"/>
</dbReference>
<dbReference type="InterPro" id="IPR052194">
    <property type="entry name" value="MESH1"/>
</dbReference>
<comment type="caution">
    <text evidence="2">The sequence shown here is derived from an EMBL/GenBank/DDBJ whole genome shotgun (WGS) entry which is preliminary data.</text>
</comment>
<keyword evidence="3" id="KW-1185">Reference proteome</keyword>
<accession>A0A133XFZ8</accession>
<dbReference type="PANTHER" id="PTHR46246">
    <property type="entry name" value="GUANOSINE-3',5'-BIS(DIPHOSPHATE) 3'-PYROPHOSPHOHYDROLASE MESH1"/>
    <property type="match status" value="1"/>
</dbReference>
<dbReference type="SMART" id="SM00471">
    <property type="entry name" value="HDc"/>
    <property type="match status" value="1"/>
</dbReference>
<dbReference type="EMBL" id="LODL01000035">
    <property type="protein sequence ID" value="KXB29880.1"/>
    <property type="molecule type" value="Genomic_DNA"/>
</dbReference>
<evidence type="ECO:0000313" key="3">
    <source>
        <dbReference type="Proteomes" id="UP000070186"/>
    </source>
</evidence>
<dbReference type="Pfam" id="PF13328">
    <property type="entry name" value="HD_4"/>
    <property type="match status" value="1"/>
</dbReference>
<dbReference type="STRING" id="281362.AT959_14905"/>
<reference evidence="2 3" key="1">
    <citation type="submission" date="2015-12" db="EMBL/GenBank/DDBJ databases">
        <title>Nitrous oxide reduction kinetics distinguish bacteria harboring typical versus atypical NosZ.</title>
        <authorList>
            <person name="Yoon S."/>
            <person name="Nissen S."/>
            <person name="Park D."/>
            <person name="Sanford R.A."/>
            <person name="Loeffler F.E."/>
        </authorList>
    </citation>
    <scope>NUCLEOTIDE SEQUENCE [LARGE SCALE GENOMIC DNA]</scope>
    <source>
        <strain evidence="2 3">ATCC BAA-841</strain>
    </source>
</reference>
<name>A0A133XFZ8_9RHOO</name>
<dbReference type="GO" id="GO:0008893">
    <property type="term" value="F:guanosine-3',5'-bis(diphosphate) 3'-diphosphatase activity"/>
    <property type="evidence" value="ECO:0007669"/>
    <property type="project" value="TreeGrafter"/>
</dbReference>
<proteinExistence type="predicted"/>
<dbReference type="PANTHER" id="PTHR46246:SF1">
    <property type="entry name" value="GUANOSINE-3',5'-BIS(DIPHOSPHATE) 3'-PYROPHOSPHOHYDROLASE MESH1"/>
    <property type="match status" value="1"/>
</dbReference>
<dbReference type="Gene3D" id="1.10.3210.10">
    <property type="entry name" value="Hypothetical protein af1432"/>
    <property type="match status" value="1"/>
</dbReference>
<feature type="domain" description="HD/PDEase" evidence="1">
    <location>
        <begin position="25"/>
        <end position="136"/>
    </location>
</feature>
<evidence type="ECO:0000313" key="2">
    <source>
        <dbReference type="EMBL" id="KXB29880.1"/>
    </source>
</evidence>